<dbReference type="GO" id="GO:0005829">
    <property type="term" value="C:cytosol"/>
    <property type="evidence" value="ECO:0007669"/>
    <property type="project" value="TreeGrafter"/>
</dbReference>
<evidence type="ECO:0000259" key="16">
    <source>
        <dbReference type="PROSITE" id="PS50198"/>
    </source>
</evidence>
<comment type="catalytic activity">
    <reaction evidence="1 15">
        <text>[protein]-peptidylproline (omega=180) = [protein]-peptidylproline (omega=0)</text>
        <dbReference type="Rhea" id="RHEA:16237"/>
        <dbReference type="Rhea" id="RHEA-COMP:10747"/>
        <dbReference type="Rhea" id="RHEA-COMP:10748"/>
        <dbReference type="ChEBI" id="CHEBI:83833"/>
        <dbReference type="ChEBI" id="CHEBI:83834"/>
        <dbReference type="EC" id="5.2.1.8"/>
    </reaction>
</comment>
<dbReference type="InterPro" id="IPR000297">
    <property type="entry name" value="PPIase_PpiC"/>
</dbReference>
<dbReference type="Gene3D" id="3.10.50.40">
    <property type="match status" value="1"/>
</dbReference>
<evidence type="ECO:0000313" key="17">
    <source>
        <dbReference type="EMBL" id="GBE62104.1"/>
    </source>
</evidence>
<evidence type="ECO:0000256" key="2">
    <source>
        <dbReference type="ARBA" id="ARBA00004147"/>
    </source>
</evidence>
<evidence type="ECO:0000256" key="9">
    <source>
        <dbReference type="ARBA" id="ARBA00023110"/>
    </source>
</evidence>
<dbReference type="GO" id="GO:0042025">
    <property type="term" value="C:host cell nucleus"/>
    <property type="evidence" value="ECO:0007669"/>
    <property type="project" value="UniProtKB-SubCell"/>
</dbReference>
<dbReference type="GO" id="GO:0005576">
    <property type="term" value="C:extracellular region"/>
    <property type="evidence" value="ECO:0007669"/>
    <property type="project" value="UniProtKB-SubCell"/>
</dbReference>
<dbReference type="InterPro" id="IPR046357">
    <property type="entry name" value="PPIase_dom_sf"/>
</dbReference>
<evidence type="ECO:0000256" key="1">
    <source>
        <dbReference type="ARBA" id="ARBA00000971"/>
    </source>
</evidence>
<dbReference type="RefSeq" id="XP_028868347.1">
    <property type="nucleotide sequence ID" value="XM_029012514.1"/>
</dbReference>
<evidence type="ECO:0000256" key="13">
    <source>
        <dbReference type="ARBA" id="ARBA00066165"/>
    </source>
</evidence>
<evidence type="ECO:0000256" key="5">
    <source>
        <dbReference type="ARBA" id="ARBA00022525"/>
    </source>
</evidence>
<keyword evidence="7" id="KW-0732">Signal</keyword>
<evidence type="ECO:0000256" key="8">
    <source>
        <dbReference type="ARBA" id="ARBA00023026"/>
    </source>
</evidence>
<dbReference type="AlphaFoldDB" id="A0A2H6KGJ3"/>
<dbReference type="FunFam" id="3.10.50.40:FF:000010">
    <property type="entry name" value="Peptidyl-prolyl cis-trans isomerase Pin1"/>
    <property type="match status" value="1"/>
</dbReference>
<dbReference type="InterPro" id="IPR051370">
    <property type="entry name" value="PPIase_Pin1"/>
</dbReference>
<evidence type="ECO:0000256" key="12">
    <source>
        <dbReference type="ARBA" id="ARBA00054022"/>
    </source>
</evidence>
<dbReference type="PANTHER" id="PTHR10657">
    <property type="entry name" value="PEPTIDYL-PROLYL CIS-TRANS ISOMERASE"/>
    <property type="match status" value="1"/>
</dbReference>
<dbReference type="Proteomes" id="UP000236319">
    <property type="component" value="Unassembled WGS sequence"/>
</dbReference>
<dbReference type="PROSITE" id="PS50198">
    <property type="entry name" value="PPIC_PPIASE_2"/>
    <property type="match status" value="1"/>
</dbReference>
<dbReference type="GO" id="GO:0003755">
    <property type="term" value="F:peptidyl-prolyl cis-trans isomerase activity"/>
    <property type="evidence" value="ECO:0007669"/>
    <property type="project" value="UniProtKB-UniRule"/>
</dbReference>
<evidence type="ECO:0000256" key="4">
    <source>
        <dbReference type="ARBA" id="ARBA00004613"/>
    </source>
</evidence>
<proteinExistence type="predicted"/>
<dbReference type="GO" id="GO:0030430">
    <property type="term" value="C:host cell cytoplasm"/>
    <property type="evidence" value="ECO:0007669"/>
    <property type="project" value="UniProtKB-SubCell"/>
</dbReference>
<sequence>MPNMMKEMVPTKVRCAHILLKHKGSRNPINRNTNQPVTRTKEEAISEMTRHLDDIMAAAARDREFQKKATQISECTSAQNGGDLGFFTRNQMQAAFSNAAFLLGVGEVSGLVDTDSGIHLIYRIA</sequence>
<dbReference type="GeneID" id="39875874"/>
<dbReference type="OrthoDB" id="2530521at2759"/>
<evidence type="ECO:0000256" key="11">
    <source>
        <dbReference type="ARBA" id="ARBA00023235"/>
    </source>
</evidence>
<gene>
    <name evidence="17" type="ORF">BOVATA_035970</name>
</gene>
<keyword evidence="5" id="KW-0964">Secreted</keyword>
<keyword evidence="6" id="KW-1048">Host nucleus</keyword>
<comment type="caution">
    <text evidence="17">The sequence shown here is derived from an EMBL/GenBank/DDBJ whole genome shotgun (WGS) entry which is preliminary data.</text>
</comment>
<dbReference type="SUPFAM" id="SSF54534">
    <property type="entry name" value="FKBP-like"/>
    <property type="match status" value="1"/>
</dbReference>
<dbReference type="VEuPathDB" id="PiroplasmaDB:BOVATA_035970"/>
<evidence type="ECO:0000256" key="15">
    <source>
        <dbReference type="RuleBase" id="RU363014"/>
    </source>
</evidence>
<comment type="function">
    <text evidence="12">Peptidyl-prolyl cis/trans isomerase (PPIase) that acts as a key virulence factor by promoting host leukocyte transformation. Binds to and isomerizes specific phosphorylated Ser/Thr-Pro (pSer/Thr-Pro) motifs in a subset of proteins, resulting in conformational changes in the proteins. Promotes host leukocyte transformation by binding to phosphorylated host FBXW7, disrupting dimerization and promoting FBXW7 autoubiquitination and subsequent degradation. Degradation of host FBXW7, leads to stabilization of JUN, which promotes cell transformation.</text>
</comment>
<evidence type="ECO:0000256" key="6">
    <source>
        <dbReference type="ARBA" id="ARBA00022562"/>
    </source>
</evidence>
<keyword evidence="10" id="KW-1035">Host cytoplasm</keyword>
<comment type="subunit">
    <text evidence="13">Interacts with host FBXW7; leading to FBXW7 autoubiquitination and subsequent degradation.</text>
</comment>
<comment type="subcellular location">
    <subcellularLocation>
        <location evidence="3">Host cytoplasm</location>
    </subcellularLocation>
    <subcellularLocation>
        <location evidence="2">Host nucleus</location>
    </subcellularLocation>
    <subcellularLocation>
        <location evidence="4">Secreted</location>
    </subcellularLocation>
</comment>
<keyword evidence="8" id="KW-0843">Virulence</keyword>
<evidence type="ECO:0000256" key="14">
    <source>
        <dbReference type="PROSITE-ProRule" id="PRU00278"/>
    </source>
</evidence>
<accession>A0A2H6KGJ3</accession>
<evidence type="ECO:0000313" key="18">
    <source>
        <dbReference type="Proteomes" id="UP000236319"/>
    </source>
</evidence>
<keyword evidence="18" id="KW-1185">Reference proteome</keyword>
<keyword evidence="9 14" id="KW-0697">Rotamase</keyword>
<keyword evidence="11 14" id="KW-0413">Isomerase</keyword>
<name>A0A2H6KGJ3_9APIC</name>
<evidence type="ECO:0000256" key="7">
    <source>
        <dbReference type="ARBA" id="ARBA00022729"/>
    </source>
</evidence>
<feature type="domain" description="PpiC" evidence="16">
    <location>
        <begin position="10"/>
        <end position="125"/>
    </location>
</feature>
<dbReference type="PANTHER" id="PTHR10657:SF4">
    <property type="entry name" value="PEPTIDYL-PROLYL CIS-TRANS ISOMERASE-RELATED"/>
    <property type="match status" value="1"/>
</dbReference>
<protein>
    <recommendedName>
        <fullName evidence="15">Peptidyl-prolyl cis-trans isomerase</fullName>
        <ecNumber evidence="15">5.2.1.8</ecNumber>
    </recommendedName>
</protein>
<evidence type="ECO:0000256" key="3">
    <source>
        <dbReference type="ARBA" id="ARBA00004192"/>
    </source>
</evidence>
<evidence type="ECO:0000256" key="10">
    <source>
        <dbReference type="ARBA" id="ARBA00023200"/>
    </source>
</evidence>
<organism evidence="17 18">
    <name type="scientific">Babesia ovata</name>
    <dbReference type="NCBI Taxonomy" id="189622"/>
    <lineage>
        <taxon>Eukaryota</taxon>
        <taxon>Sar</taxon>
        <taxon>Alveolata</taxon>
        <taxon>Apicomplexa</taxon>
        <taxon>Aconoidasida</taxon>
        <taxon>Piroplasmida</taxon>
        <taxon>Babesiidae</taxon>
        <taxon>Babesia</taxon>
    </lineage>
</organism>
<dbReference type="EC" id="5.2.1.8" evidence="15"/>
<dbReference type="GO" id="GO:0005634">
    <property type="term" value="C:nucleus"/>
    <property type="evidence" value="ECO:0007669"/>
    <property type="project" value="TreeGrafter"/>
</dbReference>
<dbReference type="Pfam" id="PF13616">
    <property type="entry name" value="Rotamase_3"/>
    <property type="match status" value="1"/>
</dbReference>
<dbReference type="EMBL" id="BDSA01000004">
    <property type="protein sequence ID" value="GBE62104.1"/>
    <property type="molecule type" value="Genomic_DNA"/>
</dbReference>
<reference evidence="17 18" key="1">
    <citation type="journal article" date="2017" name="BMC Genomics">
        <title>Whole-genome assembly of Babesia ovata and comparative genomics between closely related pathogens.</title>
        <authorList>
            <person name="Yamagishi J."/>
            <person name="Asada M."/>
            <person name="Hakimi H."/>
            <person name="Tanaka T.Q."/>
            <person name="Sugimoto C."/>
            <person name="Kawazu S."/>
        </authorList>
    </citation>
    <scope>NUCLEOTIDE SEQUENCE [LARGE SCALE GENOMIC DNA]</scope>
    <source>
        <strain evidence="17 18">Miyake</strain>
    </source>
</reference>